<accession>A0A5B9W8U1</accession>
<dbReference type="Proteomes" id="UP000324233">
    <property type="component" value="Chromosome"/>
</dbReference>
<protein>
    <submittedName>
        <fullName evidence="3">Aldo/keto reductase family protein</fullName>
    </submittedName>
</protein>
<evidence type="ECO:0000313" key="3">
    <source>
        <dbReference type="EMBL" id="QEH36933.1"/>
    </source>
</evidence>
<dbReference type="PROSITE" id="PS51318">
    <property type="entry name" value="TAT"/>
    <property type="match status" value="1"/>
</dbReference>
<dbReference type="PANTHER" id="PTHR43312">
    <property type="entry name" value="D-THREO-ALDOSE 1-DEHYDROGENASE"/>
    <property type="match status" value="1"/>
</dbReference>
<dbReference type="OrthoDB" id="254258at2"/>
<feature type="region of interest" description="Disordered" evidence="1">
    <location>
        <begin position="37"/>
        <end position="56"/>
    </location>
</feature>
<dbReference type="Gene3D" id="3.20.20.100">
    <property type="entry name" value="NADP-dependent oxidoreductase domain"/>
    <property type="match status" value="1"/>
</dbReference>
<dbReference type="InterPro" id="IPR036812">
    <property type="entry name" value="NAD(P)_OxRdtase_dom_sf"/>
</dbReference>
<sequence length="402" mass="44180">MARPTSERPEDTGPNRRNFLHAGTAAVVLGGAGMLQGHARAGTRSDGDEAGGEWRNRQAGMAYRPLGRTGLMISEVVSGGDPITLENYRHLELALEMGLNYLDMAPAYNKGETERAYGKLLAASAGRRGRVFLTTKVSDFNSVRTRMYRQLLEKLPESKQAAIREKARVIKESRHLEEPGYFLTYFPGQKDAFESAYLRAAMQAEYGAQVEGSRELRDTIVESIEGSLERVGTDHFDILMCPHGADLAEDLASPEIHATFEDLKRQGKVRFLGVTSHNDPAGVLRAAADAGHYDVAMVAYNVINGGYVDESIRHAATKGLGVIAMKAAHAVATHHKPLQPVPEWRVQKVERIVPGDLKAPQKAYLWALQNPRISAVISNLWDETFVKDNLKLAGKKVTLQPA</sequence>
<dbReference type="InterPro" id="IPR019546">
    <property type="entry name" value="TAT_signal_bac_arc"/>
</dbReference>
<keyword evidence="4" id="KW-1185">Reference proteome</keyword>
<name>A0A5B9W8U1_9BACT</name>
<dbReference type="EMBL" id="CP042997">
    <property type="protein sequence ID" value="QEH36933.1"/>
    <property type="molecule type" value="Genomic_DNA"/>
</dbReference>
<dbReference type="InterPro" id="IPR053135">
    <property type="entry name" value="AKR2_Oxidoreductase"/>
</dbReference>
<dbReference type="AlphaFoldDB" id="A0A5B9W8U1"/>
<dbReference type="InterPro" id="IPR023210">
    <property type="entry name" value="NADP_OxRdtase_dom"/>
</dbReference>
<dbReference type="InterPro" id="IPR006311">
    <property type="entry name" value="TAT_signal"/>
</dbReference>
<dbReference type="NCBIfam" id="TIGR01409">
    <property type="entry name" value="TAT_signal_seq"/>
    <property type="match status" value="1"/>
</dbReference>
<evidence type="ECO:0000259" key="2">
    <source>
        <dbReference type="Pfam" id="PF00248"/>
    </source>
</evidence>
<proteinExistence type="predicted"/>
<evidence type="ECO:0000313" key="4">
    <source>
        <dbReference type="Proteomes" id="UP000324233"/>
    </source>
</evidence>
<feature type="domain" description="NADP-dependent oxidoreductase" evidence="2">
    <location>
        <begin position="87"/>
        <end position="329"/>
    </location>
</feature>
<organism evidence="3 4">
    <name type="scientific">Aquisphaera giovannonii</name>
    <dbReference type="NCBI Taxonomy" id="406548"/>
    <lineage>
        <taxon>Bacteria</taxon>
        <taxon>Pseudomonadati</taxon>
        <taxon>Planctomycetota</taxon>
        <taxon>Planctomycetia</taxon>
        <taxon>Isosphaerales</taxon>
        <taxon>Isosphaeraceae</taxon>
        <taxon>Aquisphaera</taxon>
    </lineage>
</organism>
<dbReference type="PANTHER" id="PTHR43312:SF1">
    <property type="entry name" value="NADP-DEPENDENT OXIDOREDUCTASE DOMAIN-CONTAINING PROTEIN"/>
    <property type="match status" value="1"/>
</dbReference>
<dbReference type="Pfam" id="PF00248">
    <property type="entry name" value="Aldo_ket_red"/>
    <property type="match status" value="1"/>
</dbReference>
<dbReference type="KEGG" id="agv:OJF2_55180"/>
<gene>
    <name evidence="3" type="ORF">OJF2_55180</name>
</gene>
<evidence type="ECO:0000256" key="1">
    <source>
        <dbReference type="SAM" id="MobiDB-lite"/>
    </source>
</evidence>
<dbReference type="RefSeq" id="WP_148596560.1">
    <property type="nucleotide sequence ID" value="NZ_CP042997.1"/>
</dbReference>
<dbReference type="SUPFAM" id="SSF51430">
    <property type="entry name" value="NAD(P)-linked oxidoreductase"/>
    <property type="match status" value="1"/>
</dbReference>
<reference evidence="3 4" key="1">
    <citation type="submission" date="2019-08" db="EMBL/GenBank/DDBJ databases">
        <title>Deep-cultivation of Planctomycetes and their phenomic and genomic characterization uncovers novel biology.</title>
        <authorList>
            <person name="Wiegand S."/>
            <person name="Jogler M."/>
            <person name="Boedeker C."/>
            <person name="Pinto D."/>
            <person name="Vollmers J."/>
            <person name="Rivas-Marin E."/>
            <person name="Kohn T."/>
            <person name="Peeters S.H."/>
            <person name="Heuer A."/>
            <person name="Rast P."/>
            <person name="Oberbeckmann S."/>
            <person name="Bunk B."/>
            <person name="Jeske O."/>
            <person name="Meyerdierks A."/>
            <person name="Storesund J.E."/>
            <person name="Kallscheuer N."/>
            <person name="Luecker S."/>
            <person name="Lage O.M."/>
            <person name="Pohl T."/>
            <person name="Merkel B.J."/>
            <person name="Hornburger P."/>
            <person name="Mueller R.-W."/>
            <person name="Bruemmer F."/>
            <person name="Labrenz M."/>
            <person name="Spormann A.M."/>
            <person name="Op den Camp H."/>
            <person name="Overmann J."/>
            <person name="Amann R."/>
            <person name="Jetten M.S.M."/>
            <person name="Mascher T."/>
            <person name="Medema M.H."/>
            <person name="Devos D.P."/>
            <person name="Kaster A.-K."/>
            <person name="Ovreas L."/>
            <person name="Rohde M."/>
            <person name="Galperin M.Y."/>
            <person name="Jogler C."/>
        </authorList>
    </citation>
    <scope>NUCLEOTIDE SEQUENCE [LARGE SCALE GENOMIC DNA]</scope>
    <source>
        <strain evidence="3 4">OJF2</strain>
    </source>
</reference>
<feature type="compositionally biased region" description="Basic and acidic residues" evidence="1">
    <location>
        <begin position="43"/>
        <end position="56"/>
    </location>
</feature>